<keyword evidence="2" id="KW-1185">Reference proteome</keyword>
<comment type="caution">
    <text evidence="1">The sequence shown here is derived from an EMBL/GenBank/DDBJ whole genome shotgun (WGS) entry which is preliminary data.</text>
</comment>
<dbReference type="EMBL" id="VCMV01000004">
    <property type="protein sequence ID" value="KAB0268610.1"/>
    <property type="molecule type" value="Genomic_DNA"/>
</dbReference>
<name>A0A5N3PFV1_9HYPH</name>
<evidence type="ECO:0000313" key="2">
    <source>
        <dbReference type="Proteomes" id="UP000325684"/>
    </source>
</evidence>
<evidence type="ECO:0000313" key="1">
    <source>
        <dbReference type="EMBL" id="KAB0268610.1"/>
    </source>
</evidence>
<proteinExistence type="predicted"/>
<dbReference type="Proteomes" id="UP000325684">
    <property type="component" value="Unassembled WGS sequence"/>
</dbReference>
<sequence>MGVAGWAVAAGLGQGLAAVPGSMAQGRLAVYHGAWLEVRVLMSPQPDDSLRRYFNEQDTGTAYKRCPR</sequence>
<organism evidence="1 2">
    <name type="scientific">Microvirga brassicacearum</name>
    <dbReference type="NCBI Taxonomy" id="2580413"/>
    <lineage>
        <taxon>Bacteria</taxon>
        <taxon>Pseudomonadati</taxon>
        <taxon>Pseudomonadota</taxon>
        <taxon>Alphaproteobacteria</taxon>
        <taxon>Hyphomicrobiales</taxon>
        <taxon>Methylobacteriaceae</taxon>
        <taxon>Microvirga</taxon>
    </lineage>
</organism>
<dbReference type="RefSeq" id="WP_150942346.1">
    <property type="nucleotide sequence ID" value="NZ_VCMV01000004.1"/>
</dbReference>
<dbReference type="AlphaFoldDB" id="A0A5N3PFV1"/>
<reference evidence="1 2" key="1">
    <citation type="journal article" date="2019" name="Microorganisms">
        <title>Genome Insights into the Novel Species Microvirga brassicacearum, a Rapeseed Endophyte with Biotechnological Potential.</title>
        <authorList>
            <person name="Jimenez-Gomez A."/>
            <person name="Saati-Santamaria Z."/>
            <person name="Igual J.M."/>
            <person name="Rivas R."/>
            <person name="Mateos P.F."/>
            <person name="Garcia-Fraile P."/>
        </authorList>
    </citation>
    <scope>NUCLEOTIDE SEQUENCE [LARGE SCALE GENOMIC DNA]</scope>
    <source>
        <strain evidence="1 2">CDVBN77</strain>
    </source>
</reference>
<protein>
    <submittedName>
        <fullName evidence="1">Uncharacterized protein</fullName>
    </submittedName>
</protein>
<accession>A0A5N3PFV1</accession>
<gene>
    <name evidence="1" type="ORF">FEZ63_03980</name>
</gene>